<dbReference type="GO" id="GO:0006629">
    <property type="term" value="P:lipid metabolic process"/>
    <property type="evidence" value="ECO:0007669"/>
    <property type="project" value="InterPro"/>
</dbReference>
<dbReference type="Gene3D" id="3.20.20.190">
    <property type="entry name" value="Phosphatidylinositol (PI) phosphodiesterase"/>
    <property type="match status" value="1"/>
</dbReference>
<dbReference type="GO" id="GO:0004435">
    <property type="term" value="F:phosphatidylinositol-4,5-bisphosphate phospholipase C activity"/>
    <property type="evidence" value="ECO:0007669"/>
    <property type="project" value="TreeGrafter"/>
</dbReference>
<keyword evidence="4" id="KW-1185">Reference proteome</keyword>
<dbReference type="SUPFAM" id="SSF51695">
    <property type="entry name" value="PLC-like phosphodiesterases"/>
    <property type="match status" value="1"/>
</dbReference>
<feature type="non-terminal residue" evidence="3">
    <location>
        <position position="1"/>
    </location>
</feature>
<dbReference type="PROSITE" id="PS50007">
    <property type="entry name" value="PIPLC_X_DOMAIN"/>
    <property type="match status" value="1"/>
</dbReference>
<dbReference type="EMBL" id="JAMZMK010008278">
    <property type="protein sequence ID" value="KAI7741065.1"/>
    <property type="molecule type" value="Genomic_DNA"/>
</dbReference>
<comment type="caution">
    <text evidence="3">The sequence shown here is derived from an EMBL/GenBank/DDBJ whole genome shotgun (WGS) entry which is preliminary data.</text>
</comment>
<dbReference type="PANTHER" id="PTHR10336">
    <property type="entry name" value="PHOSPHOINOSITIDE-SPECIFIC PHOSPHOLIPASE C FAMILY PROTEIN"/>
    <property type="match status" value="1"/>
</dbReference>
<name>A0AAD5CHR4_AMBAR</name>
<evidence type="ECO:0000313" key="4">
    <source>
        <dbReference type="Proteomes" id="UP001206925"/>
    </source>
</evidence>
<dbReference type="AlphaFoldDB" id="A0AAD5CHR4"/>
<accession>A0AAD5CHR4</accession>
<feature type="domain" description="Phosphatidylinositol-specific phospholipase C X" evidence="2">
    <location>
        <begin position="11"/>
        <end position="100"/>
    </location>
</feature>
<evidence type="ECO:0000313" key="3">
    <source>
        <dbReference type="EMBL" id="KAI7741065.1"/>
    </source>
</evidence>
<dbReference type="InterPro" id="IPR001192">
    <property type="entry name" value="PI-PLC_fam"/>
</dbReference>
<sequence>GEEEVTVDHAKDITRTSRGINSLVIVVKNQSYIKALRKDLWPTSSEEGIHVLHGRTMTTPMALEKCLKSIKEHAFVKSPYLVIITLEDHLTPNRQAKVAE</sequence>
<reference evidence="3" key="1">
    <citation type="submission" date="2022-06" db="EMBL/GenBank/DDBJ databases">
        <title>Uncovering the hologenomic basis of an extraordinary plant invasion.</title>
        <authorList>
            <person name="Bieker V.C."/>
            <person name="Martin M.D."/>
            <person name="Gilbert T."/>
            <person name="Hodgins K."/>
            <person name="Battlay P."/>
            <person name="Petersen B."/>
            <person name="Wilson J."/>
        </authorList>
    </citation>
    <scope>NUCLEOTIDE SEQUENCE</scope>
    <source>
        <strain evidence="3">AA19_3_7</strain>
        <tissue evidence="3">Leaf</tissue>
    </source>
</reference>
<dbReference type="Proteomes" id="UP001206925">
    <property type="component" value="Unassembled WGS sequence"/>
</dbReference>
<dbReference type="GO" id="GO:0005886">
    <property type="term" value="C:plasma membrane"/>
    <property type="evidence" value="ECO:0007669"/>
    <property type="project" value="UniProtKB-SubCell"/>
</dbReference>
<dbReference type="SMART" id="SM00148">
    <property type="entry name" value="PLCXc"/>
    <property type="match status" value="1"/>
</dbReference>
<dbReference type="Pfam" id="PF00388">
    <property type="entry name" value="PI-PLC-X"/>
    <property type="match status" value="1"/>
</dbReference>
<protein>
    <recommendedName>
        <fullName evidence="2">Phosphatidylinositol-specific phospholipase C X domain-containing protein</fullName>
    </recommendedName>
</protein>
<dbReference type="InterPro" id="IPR000909">
    <property type="entry name" value="PLipase_C_PInositol-sp_X_dom"/>
</dbReference>
<gene>
    <name evidence="3" type="ORF">M8C21_006944</name>
</gene>
<dbReference type="PANTHER" id="PTHR10336:SF101">
    <property type="entry name" value="PHOSPHOINOSITIDE PHOSPHOLIPASE C 6"/>
    <property type="match status" value="1"/>
</dbReference>
<evidence type="ECO:0000256" key="1">
    <source>
        <dbReference type="ARBA" id="ARBA00004202"/>
    </source>
</evidence>
<dbReference type="GO" id="GO:0051209">
    <property type="term" value="P:release of sequestered calcium ion into cytosol"/>
    <property type="evidence" value="ECO:0007669"/>
    <property type="project" value="TreeGrafter"/>
</dbReference>
<dbReference type="GO" id="GO:0048015">
    <property type="term" value="P:phosphatidylinositol-mediated signaling"/>
    <property type="evidence" value="ECO:0007669"/>
    <property type="project" value="TreeGrafter"/>
</dbReference>
<feature type="non-terminal residue" evidence="3">
    <location>
        <position position="100"/>
    </location>
</feature>
<dbReference type="InterPro" id="IPR017946">
    <property type="entry name" value="PLC-like_Pdiesterase_TIM-brl"/>
</dbReference>
<organism evidence="3 4">
    <name type="scientific">Ambrosia artemisiifolia</name>
    <name type="common">Common ragweed</name>
    <dbReference type="NCBI Taxonomy" id="4212"/>
    <lineage>
        <taxon>Eukaryota</taxon>
        <taxon>Viridiplantae</taxon>
        <taxon>Streptophyta</taxon>
        <taxon>Embryophyta</taxon>
        <taxon>Tracheophyta</taxon>
        <taxon>Spermatophyta</taxon>
        <taxon>Magnoliopsida</taxon>
        <taxon>eudicotyledons</taxon>
        <taxon>Gunneridae</taxon>
        <taxon>Pentapetalae</taxon>
        <taxon>asterids</taxon>
        <taxon>campanulids</taxon>
        <taxon>Asterales</taxon>
        <taxon>Asteraceae</taxon>
        <taxon>Asteroideae</taxon>
        <taxon>Heliantheae alliance</taxon>
        <taxon>Heliantheae</taxon>
        <taxon>Ambrosia</taxon>
    </lineage>
</organism>
<comment type="subcellular location">
    <subcellularLocation>
        <location evidence="1">Cell membrane</location>
        <topology evidence="1">Peripheral membrane protein</topology>
    </subcellularLocation>
</comment>
<proteinExistence type="predicted"/>
<evidence type="ECO:0000259" key="2">
    <source>
        <dbReference type="SMART" id="SM00148"/>
    </source>
</evidence>